<accession>A0A369KCJ0</accession>
<dbReference type="InParanoid" id="A0A369KCJ0"/>
<comment type="caution">
    <text evidence="2">The sequence shown here is derived from an EMBL/GenBank/DDBJ whole genome shotgun (WGS) entry which is preliminary data.</text>
</comment>
<evidence type="ECO:0000256" key="1">
    <source>
        <dbReference type="SAM" id="MobiDB-lite"/>
    </source>
</evidence>
<gene>
    <name evidence="2" type="ORF">Hypma_007203</name>
</gene>
<organism evidence="2 3">
    <name type="scientific">Hypsizygus marmoreus</name>
    <name type="common">White beech mushroom</name>
    <name type="synonym">Agaricus marmoreus</name>
    <dbReference type="NCBI Taxonomy" id="39966"/>
    <lineage>
        <taxon>Eukaryota</taxon>
        <taxon>Fungi</taxon>
        <taxon>Dikarya</taxon>
        <taxon>Basidiomycota</taxon>
        <taxon>Agaricomycotina</taxon>
        <taxon>Agaricomycetes</taxon>
        <taxon>Agaricomycetidae</taxon>
        <taxon>Agaricales</taxon>
        <taxon>Tricholomatineae</taxon>
        <taxon>Lyophyllaceae</taxon>
        <taxon>Hypsizygus</taxon>
    </lineage>
</organism>
<protein>
    <recommendedName>
        <fullName evidence="4">F-box domain-containing protein</fullName>
    </recommendedName>
</protein>
<name>A0A369KCJ0_HYPMA</name>
<evidence type="ECO:0000313" key="3">
    <source>
        <dbReference type="Proteomes" id="UP000076154"/>
    </source>
</evidence>
<dbReference type="AlphaFoldDB" id="A0A369KCJ0"/>
<reference evidence="2" key="1">
    <citation type="submission" date="2018-04" db="EMBL/GenBank/DDBJ databases">
        <title>Whole genome sequencing of Hypsizygus marmoreus.</title>
        <authorList>
            <person name="Choi I.-G."/>
            <person name="Min B."/>
            <person name="Kim J.-G."/>
            <person name="Kim S."/>
            <person name="Oh Y.-L."/>
            <person name="Kong W.-S."/>
            <person name="Park H."/>
            <person name="Jeong J."/>
            <person name="Song E.-S."/>
        </authorList>
    </citation>
    <scope>NUCLEOTIDE SEQUENCE [LARGE SCALE GENOMIC DNA]</scope>
    <source>
        <strain evidence="2">51987-8</strain>
    </source>
</reference>
<dbReference type="InterPro" id="IPR032675">
    <property type="entry name" value="LRR_dom_sf"/>
</dbReference>
<dbReference type="CDD" id="cd09917">
    <property type="entry name" value="F-box_SF"/>
    <property type="match status" value="1"/>
</dbReference>
<dbReference type="EMBL" id="LUEZ02000005">
    <property type="protein sequence ID" value="RDB30375.1"/>
    <property type="molecule type" value="Genomic_DNA"/>
</dbReference>
<dbReference type="OrthoDB" id="2789810at2759"/>
<dbReference type="InterPro" id="IPR036047">
    <property type="entry name" value="F-box-like_dom_sf"/>
</dbReference>
<dbReference type="Gene3D" id="3.80.10.10">
    <property type="entry name" value="Ribonuclease Inhibitor"/>
    <property type="match status" value="1"/>
</dbReference>
<feature type="compositionally biased region" description="Basic and acidic residues" evidence="1">
    <location>
        <begin position="404"/>
        <end position="413"/>
    </location>
</feature>
<proteinExistence type="predicted"/>
<keyword evidence="3" id="KW-1185">Reference proteome</keyword>
<feature type="compositionally biased region" description="Basic residues" evidence="1">
    <location>
        <begin position="414"/>
        <end position="423"/>
    </location>
</feature>
<evidence type="ECO:0008006" key="4">
    <source>
        <dbReference type="Google" id="ProtNLM"/>
    </source>
</evidence>
<sequence length="443" mass="50374">MVASTPTPEPRKSILRPRQPRTITPLSLDLTRRIPPEVIDIIIERLVRFDIPTLATCSLVCRAWLAASRHRLFTDISLGPHNAASFLRLLDSPHVTMTPGVRHISVQNESAAISHRRARSTARGERFQCDEALLRRLAKFPSLTSLCFSWLHGLDRPAVAALVHGFPDLTDLELRACTFPSFSQFTEVICALQHLRRVTLADVSWSELQIPEFKQRVPPGLQTLELYIAPIGHVCTWLASYSHDLHFLETVRLCSAFWEDMDAISIAWMLRRLGPKIKHLSLPWHLPEIDLSHLTELRTLHITHFWFQANSHAEECFTPAGVEKTLLQLSSFHLTSITYTIMPTLNEPIPASLQLDWDKIAKILARPCFGQLTSMSFGASGYDKVFRSLLREVWGVGRTPTQETARRSPDSARRRSHSKARVSKRLSRLRVDESFANTKELRV</sequence>
<evidence type="ECO:0000313" key="2">
    <source>
        <dbReference type="EMBL" id="RDB30375.1"/>
    </source>
</evidence>
<dbReference type="Proteomes" id="UP000076154">
    <property type="component" value="Unassembled WGS sequence"/>
</dbReference>
<dbReference type="SUPFAM" id="SSF52047">
    <property type="entry name" value="RNI-like"/>
    <property type="match status" value="1"/>
</dbReference>
<dbReference type="SUPFAM" id="SSF81383">
    <property type="entry name" value="F-box domain"/>
    <property type="match status" value="1"/>
</dbReference>
<feature type="region of interest" description="Disordered" evidence="1">
    <location>
        <begin position="400"/>
        <end position="423"/>
    </location>
</feature>